<dbReference type="RefSeq" id="WP_092602812.1">
    <property type="nucleotide sequence ID" value="NZ_FNJR01000009.1"/>
</dbReference>
<protein>
    <submittedName>
        <fullName evidence="2">Uncharacterized protein</fullName>
    </submittedName>
</protein>
<organism evidence="2 3">
    <name type="scientific">Actinopolyspora xinjiangensis</name>
    <dbReference type="NCBI Taxonomy" id="405564"/>
    <lineage>
        <taxon>Bacteria</taxon>
        <taxon>Bacillati</taxon>
        <taxon>Actinomycetota</taxon>
        <taxon>Actinomycetes</taxon>
        <taxon>Actinopolysporales</taxon>
        <taxon>Actinopolysporaceae</taxon>
        <taxon>Actinopolyspora</taxon>
    </lineage>
</organism>
<dbReference type="Proteomes" id="UP000199497">
    <property type="component" value="Unassembled WGS sequence"/>
</dbReference>
<proteinExistence type="predicted"/>
<dbReference type="AlphaFoldDB" id="A0A1H0VST0"/>
<name>A0A1H0VST0_9ACTN</name>
<dbReference type="OrthoDB" id="9987588at2"/>
<accession>A0A1H0VST0</accession>
<dbReference type="EMBL" id="FNJR01000009">
    <property type="protein sequence ID" value="SDP81424.1"/>
    <property type="molecule type" value="Genomic_DNA"/>
</dbReference>
<reference evidence="3" key="1">
    <citation type="submission" date="2016-10" db="EMBL/GenBank/DDBJ databases">
        <authorList>
            <person name="Varghese N."/>
            <person name="Submissions S."/>
        </authorList>
    </citation>
    <scope>NUCLEOTIDE SEQUENCE [LARGE SCALE GENOMIC DNA]</scope>
    <source>
        <strain evidence="3">DSM 46732</strain>
    </source>
</reference>
<feature type="region of interest" description="Disordered" evidence="1">
    <location>
        <begin position="35"/>
        <end position="92"/>
    </location>
</feature>
<keyword evidence="3" id="KW-1185">Reference proteome</keyword>
<evidence type="ECO:0000313" key="3">
    <source>
        <dbReference type="Proteomes" id="UP000199497"/>
    </source>
</evidence>
<evidence type="ECO:0000256" key="1">
    <source>
        <dbReference type="SAM" id="MobiDB-lite"/>
    </source>
</evidence>
<gene>
    <name evidence="2" type="ORF">SAMN04487905_109204</name>
</gene>
<sequence length="92" mass="9987">MVDLAMVALVLVALLAVWLFLRGADRAGQRRAAGFARYRNHLGNPSPDERRTTTDTEPPDTSGASHGPGAYRSMLSLRRKQSETGEGDQPPP</sequence>
<evidence type="ECO:0000313" key="2">
    <source>
        <dbReference type="EMBL" id="SDP81424.1"/>
    </source>
</evidence>